<gene>
    <name evidence="2" type="ORF">DPMN_183819</name>
</gene>
<feature type="region of interest" description="Disordered" evidence="1">
    <location>
        <begin position="1"/>
        <end position="72"/>
    </location>
</feature>
<evidence type="ECO:0000313" key="3">
    <source>
        <dbReference type="Proteomes" id="UP000828390"/>
    </source>
</evidence>
<sequence>MSKREHSSTASESNTADTSLLDLPVFETPNSIKQSKQTKKRGTKSKTEQDKTNQKSMADFVNKTATEKTESSIEKRLDEICSKQWTMC</sequence>
<keyword evidence="3" id="KW-1185">Reference proteome</keyword>
<evidence type="ECO:0000313" key="2">
    <source>
        <dbReference type="EMBL" id="KAH3749323.1"/>
    </source>
</evidence>
<proteinExistence type="predicted"/>
<accession>A0A9D4DI23</accession>
<protein>
    <submittedName>
        <fullName evidence="2">Uncharacterized protein</fullName>
    </submittedName>
</protein>
<name>A0A9D4DI23_DREPO</name>
<reference evidence="2" key="1">
    <citation type="journal article" date="2019" name="bioRxiv">
        <title>The Genome of the Zebra Mussel, Dreissena polymorpha: A Resource for Invasive Species Research.</title>
        <authorList>
            <person name="McCartney M.A."/>
            <person name="Auch B."/>
            <person name="Kono T."/>
            <person name="Mallez S."/>
            <person name="Zhang Y."/>
            <person name="Obille A."/>
            <person name="Becker A."/>
            <person name="Abrahante J.E."/>
            <person name="Garbe J."/>
            <person name="Badalamenti J.P."/>
            <person name="Herman A."/>
            <person name="Mangelson H."/>
            <person name="Liachko I."/>
            <person name="Sullivan S."/>
            <person name="Sone E.D."/>
            <person name="Koren S."/>
            <person name="Silverstein K.A.T."/>
            <person name="Beckman K.B."/>
            <person name="Gohl D.M."/>
        </authorList>
    </citation>
    <scope>NUCLEOTIDE SEQUENCE</scope>
    <source>
        <strain evidence="2">Duluth1</strain>
        <tissue evidence="2">Whole animal</tissue>
    </source>
</reference>
<dbReference type="AlphaFoldDB" id="A0A9D4DI23"/>
<comment type="caution">
    <text evidence="2">The sequence shown here is derived from an EMBL/GenBank/DDBJ whole genome shotgun (WGS) entry which is preliminary data.</text>
</comment>
<evidence type="ECO:0000256" key="1">
    <source>
        <dbReference type="SAM" id="MobiDB-lite"/>
    </source>
</evidence>
<reference evidence="2" key="2">
    <citation type="submission" date="2020-11" db="EMBL/GenBank/DDBJ databases">
        <authorList>
            <person name="McCartney M.A."/>
            <person name="Auch B."/>
            <person name="Kono T."/>
            <person name="Mallez S."/>
            <person name="Becker A."/>
            <person name="Gohl D.M."/>
            <person name="Silverstein K.A.T."/>
            <person name="Koren S."/>
            <person name="Bechman K.B."/>
            <person name="Herman A."/>
            <person name="Abrahante J.E."/>
            <person name="Garbe J."/>
        </authorList>
    </citation>
    <scope>NUCLEOTIDE SEQUENCE</scope>
    <source>
        <strain evidence="2">Duluth1</strain>
        <tissue evidence="2">Whole animal</tissue>
    </source>
</reference>
<dbReference type="EMBL" id="JAIWYP010000010">
    <property type="protein sequence ID" value="KAH3749323.1"/>
    <property type="molecule type" value="Genomic_DNA"/>
</dbReference>
<organism evidence="2 3">
    <name type="scientific">Dreissena polymorpha</name>
    <name type="common">Zebra mussel</name>
    <name type="synonym">Mytilus polymorpha</name>
    <dbReference type="NCBI Taxonomy" id="45954"/>
    <lineage>
        <taxon>Eukaryota</taxon>
        <taxon>Metazoa</taxon>
        <taxon>Spiralia</taxon>
        <taxon>Lophotrochozoa</taxon>
        <taxon>Mollusca</taxon>
        <taxon>Bivalvia</taxon>
        <taxon>Autobranchia</taxon>
        <taxon>Heteroconchia</taxon>
        <taxon>Euheterodonta</taxon>
        <taxon>Imparidentia</taxon>
        <taxon>Neoheterodontei</taxon>
        <taxon>Myida</taxon>
        <taxon>Dreissenoidea</taxon>
        <taxon>Dreissenidae</taxon>
        <taxon>Dreissena</taxon>
    </lineage>
</organism>
<feature type="compositionally biased region" description="Polar residues" evidence="1">
    <location>
        <begin position="8"/>
        <end position="18"/>
    </location>
</feature>
<dbReference type="Proteomes" id="UP000828390">
    <property type="component" value="Unassembled WGS sequence"/>
</dbReference>